<proteinExistence type="predicted"/>
<sequence>MRRSFSSRHLPRHREVGFDVSASTVRGHKFAIEPYASSSKGNTLFSIGFTLSMARKQRELVKFETWIRCLGRRHSSRSNDASLAAATERASQRGISFQALVRIQRSRLWQKVEESFRRGAESGDDDDESVFGVAQLCASLPSSLSSSSHHPSFLMSGLLPASSYRTQPPNRGLGMTRSPAPSPSRRCFPRCDISISIERASLAFLRYSRWRKVTECVDGTGKA</sequence>
<accession>A0A0H2RB53</accession>
<organism evidence="1 2">
    <name type="scientific">Schizopora paradoxa</name>
    <dbReference type="NCBI Taxonomy" id="27342"/>
    <lineage>
        <taxon>Eukaryota</taxon>
        <taxon>Fungi</taxon>
        <taxon>Dikarya</taxon>
        <taxon>Basidiomycota</taxon>
        <taxon>Agaricomycotina</taxon>
        <taxon>Agaricomycetes</taxon>
        <taxon>Hymenochaetales</taxon>
        <taxon>Schizoporaceae</taxon>
        <taxon>Schizopora</taxon>
    </lineage>
</organism>
<dbReference type="Proteomes" id="UP000053477">
    <property type="component" value="Unassembled WGS sequence"/>
</dbReference>
<gene>
    <name evidence="1" type="ORF">SCHPADRAFT_602452</name>
</gene>
<protein>
    <submittedName>
        <fullName evidence="1">Uncharacterized protein</fullName>
    </submittedName>
</protein>
<evidence type="ECO:0000313" key="2">
    <source>
        <dbReference type="Proteomes" id="UP000053477"/>
    </source>
</evidence>
<dbReference type="AlphaFoldDB" id="A0A0H2RB53"/>
<name>A0A0H2RB53_9AGAM</name>
<dbReference type="InParanoid" id="A0A0H2RB53"/>
<keyword evidence="2" id="KW-1185">Reference proteome</keyword>
<reference evidence="1 2" key="1">
    <citation type="submission" date="2015-04" db="EMBL/GenBank/DDBJ databases">
        <title>Complete genome sequence of Schizopora paradoxa KUC8140, a cosmopolitan wood degrader in East Asia.</title>
        <authorList>
            <consortium name="DOE Joint Genome Institute"/>
            <person name="Min B."/>
            <person name="Park H."/>
            <person name="Jang Y."/>
            <person name="Kim J.-J."/>
            <person name="Kim K.H."/>
            <person name="Pangilinan J."/>
            <person name="Lipzen A."/>
            <person name="Riley R."/>
            <person name="Grigoriev I.V."/>
            <person name="Spatafora J.W."/>
            <person name="Choi I.-G."/>
        </authorList>
    </citation>
    <scope>NUCLEOTIDE SEQUENCE [LARGE SCALE GENOMIC DNA]</scope>
    <source>
        <strain evidence="1 2">KUC8140</strain>
    </source>
</reference>
<evidence type="ECO:0000313" key="1">
    <source>
        <dbReference type="EMBL" id="KLO08617.1"/>
    </source>
</evidence>
<dbReference type="EMBL" id="KQ086084">
    <property type="protein sequence ID" value="KLO08617.1"/>
    <property type="molecule type" value="Genomic_DNA"/>
</dbReference>